<comment type="similarity">
    <text evidence="1">Belongs to the SEC8 family.</text>
</comment>
<dbReference type="AlphaFoldDB" id="A0A8E0RZZ8"/>
<dbReference type="GO" id="GO:0006612">
    <property type="term" value="P:protein targeting to membrane"/>
    <property type="evidence" value="ECO:0007669"/>
    <property type="project" value="UniProtKB-UniRule"/>
</dbReference>
<keyword evidence="1" id="KW-0268">Exocytosis</keyword>
<accession>A0A8E0RZZ8</accession>
<name>A0A8E0RZZ8_9TREM</name>
<comment type="function">
    <text evidence="1">Component of the exocyst complex involved in the docking of exocytic vesicles with fusion sites on the plasma membrane.</text>
</comment>
<feature type="compositionally biased region" description="Low complexity" evidence="2">
    <location>
        <begin position="772"/>
        <end position="785"/>
    </location>
</feature>
<feature type="region of interest" description="Disordered" evidence="2">
    <location>
        <begin position="604"/>
        <end position="624"/>
    </location>
</feature>
<dbReference type="InterPro" id="IPR039682">
    <property type="entry name" value="Sec8/EXOC4"/>
</dbReference>
<keyword evidence="1" id="KW-0813">Transport</keyword>
<evidence type="ECO:0000313" key="3">
    <source>
        <dbReference type="EMBL" id="KAA0197548.1"/>
    </source>
</evidence>
<dbReference type="PANTHER" id="PTHR14146:SF0">
    <property type="entry name" value="EXOCYST COMPLEX COMPONENT 4"/>
    <property type="match status" value="1"/>
</dbReference>
<keyword evidence="4" id="KW-1185">Reference proteome</keyword>
<dbReference type="GO" id="GO:0007268">
    <property type="term" value="P:chemical synaptic transmission"/>
    <property type="evidence" value="ECO:0007669"/>
    <property type="project" value="TreeGrafter"/>
</dbReference>
<proteinExistence type="inferred from homology"/>
<evidence type="ECO:0000256" key="1">
    <source>
        <dbReference type="RuleBase" id="RU367079"/>
    </source>
</evidence>
<dbReference type="GO" id="GO:0090522">
    <property type="term" value="P:vesicle tethering involved in exocytosis"/>
    <property type="evidence" value="ECO:0007669"/>
    <property type="project" value="UniProtKB-UniRule"/>
</dbReference>
<dbReference type="GO" id="GO:0045202">
    <property type="term" value="C:synapse"/>
    <property type="evidence" value="ECO:0007669"/>
    <property type="project" value="TreeGrafter"/>
</dbReference>
<dbReference type="EMBL" id="LUCM01002315">
    <property type="protein sequence ID" value="KAA0197548.1"/>
    <property type="molecule type" value="Genomic_DNA"/>
</dbReference>
<dbReference type="GO" id="GO:0006893">
    <property type="term" value="P:Golgi to plasma membrane transport"/>
    <property type="evidence" value="ECO:0007669"/>
    <property type="project" value="TreeGrafter"/>
</dbReference>
<dbReference type="PANTHER" id="PTHR14146">
    <property type="entry name" value="EXOCYST COMPLEX COMPONENT 4"/>
    <property type="match status" value="1"/>
</dbReference>
<dbReference type="GO" id="GO:0032584">
    <property type="term" value="C:growth cone membrane"/>
    <property type="evidence" value="ECO:0007669"/>
    <property type="project" value="TreeGrafter"/>
</dbReference>
<sequence length="998" mass="111900">MNVVSKIKRDLSDCKGLLNCNREELRRLWLELIEQRRCLELIDVLDRLRNTPDALTTLISVRAWPEATSLLLYASDLLKYEIAVVPALQSVKTDLAHKHKFIVEQMKNELRSLLYDKPTSVVLEKYLKEQRAKPTIQSPNPEVSSHKTVVHAQTTSHYSSLPLSSWYYALVFEPASDPNMWKDPQRASAMIALNASSEPSQKSVARADDKWIRELVDLTNCLARLEKLPQRLGSTSKELDGLTSDYVWSCVQQEVQLLLSIHLNKHVTVEAGVGVTSQTRDQQGSDLSNTMNALDVSHLDLNALMGRKRTVPFNFPAPGALSVSFQKLTSDSSSTNSTPTSTNGSAVLPASAASPNLFSFSNTSHFLSVSSYLRENRMLLESRPDVPRTENTEAARSRYPVVCYPNPENIISVYRPVMEFVNAVEHEVALIDSSLQAKTSPMGIIRRPCQLRIYLKNFIENTYLPDTLIALRAKLQQKLGAPDALNAIVSQQTEKELGLHRPILAAVLSTDECLTEVKQMATALPEYGTECLQVGITLLQDFTSAMWRVYRSLSEVDSSGAMVPSADWAKDDDVIRFWKEFPVWRRMEAQEARLWASSALLQKPVKGSEPQGDGGSSEVTTATTTTNTADDSYIAPATVVTLGLSTEYNTNASNDLSARLVIPFANGRQGSLDTMNQVDGSEQMHLSGLLYEREATRLAAKEAVQLIHMIGDEVPTNQGNQVAHQLPTVRNVQLLKVLGRLTESLCWLSRRVLSLDTWLTQLRRRPQISSRAGANTSTTNATSSGPAPPRPRPPLVSTPFASCAQELSRLSEACLLMTYLEVRIQAYNHFGRLPQNVSYWCPVDDVDVDKYVVDYLMYLEHVQDMLVHTFSRHKFRFIFDGLGDFISQLLLRLIPTIPRMNTNGNKKMCRNVYRLQQALASLTETHESDLIRVKQLYELFHLTPENVVNRLMEQGVAFDQSVYRDLLSLYQRSHPTHAYSKTEESMAKLASVVNRTLV</sequence>
<dbReference type="GO" id="GO:0000145">
    <property type="term" value="C:exocyst"/>
    <property type="evidence" value="ECO:0007669"/>
    <property type="project" value="UniProtKB-UniRule"/>
</dbReference>
<dbReference type="OrthoDB" id="272977at2759"/>
<feature type="region of interest" description="Disordered" evidence="2">
    <location>
        <begin position="769"/>
        <end position="795"/>
    </location>
</feature>
<reference evidence="3" key="1">
    <citation type="submission" date="2019-05" db="EMBL/GenBank/DDBJ databases">
        <title>Annotation for the trematode Fasciolopsis buski.</title>
        <authorList>
            <person name="Choi Y.-J."/>
        </authorList>
    </citation>
    <scope>NUCLEOTIDE SEQUENCE</scope>
    <source>
        <strain evidence="3">HT</strain>
        <tissue evidence="3">Whole worm</tissue>
    </source>
</reference>
<dbReference type="GO" id="GO:0015031">
    <property type="term" value="P:protein transport"/>
    <property type="evidence" value="ECO:0007669"/>
    <property type="project" value="UniProtKB-KW"/>
</dbReference>
<evidence type="ECO:0000313" key="4">
    <source>
        <dbReference type="Proteomes" id="UP000728185"/>
    </source>
</evidence>
<evidence type="ECO:0000256" key="2">
    <source>
        <dbReference type="SAM" id="MobiDB-lite"/>
    </source>
</evidence>
<keyword evidence="1" id="KW-0653">Protein transport</keyword>
<dbReference type="Proteomes" id="UP000728185">
    <property type="component" value="Unassembled WGS sequence"/>
</dbReference>
<organism evidence="3 4">
    <name type="scientific">Fasciolopsis buskii</name>
    <dbReference type="NCBI Taxonomy" id="27845"/>
    <lineage>
        <taxon>Eukaryota</taxon>
        <taxon>Metazoa</taxon>
        <taxon>Spiralia</taxon>
        <taxon>Lophotrochozoa</taxon>
        <taxon>Platyhelminthes</taxon>
        <taxon>Trematoda</taxon>
        <taxon>Digenea</taxon>
        <taxon>Plagiorchiida</taxon>
        <taxon>Echinostomata</taxon>
        <taxon>Echinostomatoidea</taxon>
        <taxon>Fasciolidae</taxon>
        <taxon>Fasciolopsis</taxon>
    </lineage>
</organism>
<comment type="caution">
    <text evidence="3">The sequence shown here is derived from an EMBL/GenBank/DDBJ whole genome shotgun (WGS) entry which is preliminary data.</text>
</comment>
<feature type="compositionally biased region" description="Pro residues" evidence="2">
    <location>
        <begin position="786"/>
        <end position="795"/>
    </location>
</feature>
<protein>
    <recommendedName>
        <fullName evidence="1">Exocyst complex component Sec8</fullName>
    </recommendedName>
</protein>
<gene>
    <name evidence="3" type="ORF">FBUS_06425</name>
</gene>